<protein>
    <submittedName>
        <fullName evidence="4">Exopolysaccharide production protein ExoZ</fullName>
    </submittedName>
</protein>
<dbReference type="Pfam" id="PF01757">
    <property type="entry name" value="Acyl_transf_3"/>
    <property type="match status" value="1"/>
</dbReference>
<proteinExistence type="predicted"/>
<feature type="transmembrane region" description="Helical" evidence="2">
    <location>
        <begin position="250"/>
        <end position="267"/>
    </location>
</feature>
<feature type="transmembrane region" description="Helical" evidence="2">
    <location>
        <begin position="317"/>
        <end position="342"/>
    </location>
</feature>
<keyword evidence="2" id="KW-0812">Transmembrane</keyword>
<feature type="transmembrane region" description="Helical" evidence="2">
    <location>
        <begin position="132"/>
        <end position="151"/>
    </location>
</feature>
<gene>
    <name evidence="4" type="ORF">MSZNOR_4345</name>
</gene>
<keyword evidence="2" id="KW-1133">Transmembrane helix</keyword>
<feature type="domain" description="Acyltransferase 3" evidence="3">
    <location>
        <begin position="10"/>
        <end position="331"/>
    </location>
</feature>
<feature type="region of interest" description="Disordered" evidence="1">
    <location>
        <begin position="360"/>
        <end position="384"/>
    </location>
</feature>
<feature type="transmembrane region" description="Helical" evidence="2">
    <location>
        <begin position="181"/>
        <end position="202"/>
    </location>
</feature>
<feature type="transmembrane region" description="Helical" evidence="2">
    <location>
        <begin position="91"/>
        <end position="108"/>
    </location>
</feature>
<evidence type="ECO:0000259" key="3">
    <source>
        <dbReference type="Pfam" id="PF01757"/>
    </source>
</evidence>
<accession>A0ABN8X8W6</accession>
<feature type="transmembrane region" description="Helical" evidence="2">
    <location>
        <begin position="48"/>
        <end position="70"/>
    </location>
</feature>
<dbReference type="Proteomes" id="UP001162030">
    <property type="component" value="Chromosome"/>
</dbReference>
<dbReference type="EMBL" id="OX458333">
    <property type="protein sequence ID" value="CAI8946091.1"/>
    <property type="molecule type" value="Genomic_DNA"/>
</dbReference>
<feature type="transmembrane region" description="Helical" evidence="2">
    <location>
        <begin position="7"/>
        <end position="28"/>
    </location>
</feature>
<sequence>MRSSSGAHFIALDHVRALAAFMVFTWHFTHAANGYPVPFDYVPTLFPFSILDEGHTGVALFMTLSGYLFTKLLDGKSIDYRAFIWNRALRLFPLLVVVVLIVGIRQFVNGQSLSSYAYSIAKGAIFPSLPNGGWSITVEFHYYIILPLFLWMLAKSKLWLLSVIAAAISLRLFLYHEKGEIQSLAYWTIIGRIDQFVLGMFFYQFRSYIANRHIIALLIIVVFTIIYWYFDFQGGFYKNPSYPSPSPLWIILPTIEGFAYAIGIAWYDNSFSHSKSGLSKFIGRIGEYSYSIYLLHFFVVFYAAKFVNERVMDISNFYVACLWSVVFFVLMTIPGYFSFRFIEAPFLKLRKSYVKTPYGGRETQGINAPQRASEDPRKRRAAEL</sequence>
<evidence type="ECO:0000256" key="1">
    <source>
        <dbReference type="SAM" id="MobiDB-lite"/>
    </source>
</evidence>
<name>A0ABN8X8W6_9GAMM</name>
<evidence type="ECO:0000313" key="4">
    <source>
        <dbReference type="EMBL" id="CAI8946091.1"/>
    </source>
</evidence>
<dbReference type="InterPro" id="IPR002656">
    <property type="entry name" value="Acyl_transf_3_dom"/>
</dbReference>
<dbReference type="RefSeq" id="WP_084161777.1">
    <property type="nucleotide sequence ID" value="NZ_OX458333.1"/>
</dbReference>
<feature type="compositionally biased region" description="Basic and acidic residues" evidence="1">
    <location>
        <begin position="372"/>
        <end position="384"/>
    </location>
</feature>
<dbReference type="PANTHER" id="PTHR23028">
    <property type="entry name" value="ACETYLTRANSFERASE"/>
    <property type="match status" value="1"/>
</dbReference>
<reference evidence="4 5" key="1">
    <citation type="submission" date="2023-03" db="EMBL/GenBank/DDBJ databases">
        <authorList>
            <person name="Pearce D."/>
        </authorList>
    </citation>
    <scope>NUCLEOTIDE SEQUENCE [LARGE SCALE GENOMIC DNA]</scope>
    <source>
        <strain evidence="4">Msz</strain>
    </source>
</reference>
<keyword evidence="2" id="KW-0472">Membrane</keyword>
<feature type="transmembrane region" description="Helical" evidence="2">
    <location>
        <begin position="158"/>
        <end position="175"/>
    </location>
</feature>
<dbReference type="InterPro" id="IPR050879">
    <property type="entry name" value="Acyltransferase_3"/>
</dbReference>
<keyword evidence="5" id="KW-1185">Reference proteome</keyword>
<evidence type="ECO:0000313" key="5">
    <source>
        <dbReference type="Proteomes" id="UP001162030"/>
    </source>
</evidence>
<feature type="transmembrane region" description="Helical" evidence="2">
    <location>
        <begin position="214"/>
        <end position="230"/>
    </location>
</feature>
<organism evidence="4 5">
    <name type="scientific">Methylocaldum szegediense</name>
    <dbReference type="NCBI Taxonomy" id="73780"/>
    <lineage>
        <taxon>Bacteria</taxon>
        <taxon>Pseudomonadati</taxon>
        <taxon>Pseudomonadota</taxon>
        <taxon>Gammaproteobacteria</taxon>
        <taxon>Methylococcales</taxon>
        <taxon>Methylococcaceae</taxon>
        <taxon>Methylocaldum</taxon>
    </lineage>
</organism>
<dbReference type="PANTHER" id="PTHR23028:SF53">
    <property type="entry name" value="ACYL_TRANSF_3 DOMAIN-CONTAINING PROTEIN"/>
    <property type="match status" value="1"/>
</dbReference>
<evidence type="ECO:0000256" key="2">
    <source>
        <dbReference type="SAM" id="Phobius"/>
    </source>
</evidence>
<feature type="transmembrane region" description="Helical" evidence="2">
    <location>
        <begin position="288"/>
        <end position="305"/>
    </location>
</feature>